<dbReference type="GeneID" id="113933528"/>
<dbReference type="Gene3D" id="3.40.605.10">
    <property type="entry name" value="Aldehyde Dehydrogenase, Chain A, domain 1"/>
    <property type="match status" value="2"/>
</dbReference>
<dbReference type="CTD" id="223"/>
<dbReference type="GO" id="GO:0016620">
    <property type="term" value="F:oxidoreductase activity, acting on the aldehyde or oxo group of donors, NAD or NADP as acceptor"/>
    <property type="evidence" value="ECO:0007669"/>
    <property type="project" value="InterPro"/>
</dbReference>
<dbReference type="PANTHER" id="PTHR11699">
    <property type="entry name" value="ALDEHYDE DEHYDROGENASE-RELATED"/>
    <property type="match status" value="1"/>
</dbReference>
<dbReference type="AlphaFoldDB" id="A0A6J2ERN8"/>
<dbReference type="FunFam" id="3.40.309.10:FF:000019">
    <property type="entry name" value="4-trimethylaminobutyraldehyde dehydrogenase isoform X1"/>
    <property type="match status" value="1"/>
</dbReference>
<dbReference type="PROSITE" id="PS00687">
    <property type="entry name" value="ALDEHYDE_DEHYDR_GLU"/>
    <property type="match status" value="1"/>
</dbReference>
<dbReference type="InterPro" id="IPR016162">
    <property type="entry name" value="Ald_DH_N"/>
</dbReference>
<gene>
    <name evidence="6" type="primary">ALDH9A1</name>
</gene>
<keyword evidence="5" id="KW-1185">Reference proteome</keyword>
<name>A0A6J2ERN8_ZALCA</name>
<keyword evidence="1 3" id="KW-0560">Oxidoreductase</keyword>
<reference evidence="6" key="1">
    <citation type="submission" date="2025-08" db="UniProtKB">
        <authorList>
            <consortium name="RefSeq"/>
        </authorList>
    </citation>
    <scope>IDENTIFICATION</scope>
    <source>
        <tissue evidence="6">Blood</tissue>
    </source>
</reference>
<dbReference type="PROSITE" id="PS00070">
    <property type="entry name" value="ALDEHYDE_DEHYDR_CYS"/>
    <property type="match status" value="1"/>
</dbReference>
<protein>
    <submittedName>
        <fullName evidence="6">4-trimethylaminobutyraldehyde dehydrogenase isoform X2</fullName>
    </submittedName>
</protein>
<dbReference type="InterPro" id="IPR016161">
    <property type="entry name" value="Ald_DH/histidinol_DH"/>
</dbReference>
<feature type="domain" description="Aldehyde dehydrogenase" evidence="4">
    <location>
        <begin position="124"/>
        <end position="478"/>
    </location>
</feature>
<feature type="active site" evidence="2">
    <location>
        <position position="249"/>
    </location>
</feature>
<dbReference type="Gene3D" id="3.40.309.10">
    <property type="entry name" value="Aldehyde Dehydrogenase, Chain A, domain 2"/>
    <property type="match status" value="1"/>
</dbReference>
<accession>A0A6J2ERN8</accession>
<evidence type="ECO:0000313" key="5">
    <source>
        <dbReference type="Proteomes" id="UP000515165"/>
    </source>
</evidence>
<dbReference type="InterPro" id="IPR029510">
    <property type="entry name" value="Ald_DH_CS_GLU"/>
</dbReference>
<dbReference type="Pfam" id="PF00171">
    <property type="entry name" value="Aldedh"/>
    <property type="match status" value="1"/>
</dbReference>
<evidence type="ECO:0000313" key="6">
    <source>
        <dbReference type="RefSeq" id="XP_027469527.1"/>
    </source>
</evidence>
<evidence type="ECO:0000259" key="4">
    <source>
        <dbReference type="Pfam" id="PF00171"/>
    </source>
</evidence>
<sequence length="489" mass="53152">MCLRARCAALAPLLRTLRPAPAAAMSTGTFVVSQPLNYRGGARVDPADASGTEKAFEPATGRVIATFTCSGEKEVNLAVQDAKAAFKIWSQKSGMERCRILLEAARIIRERKDEIATVETINNGEHVQLPGGSFGYTRREPLGVCVGIGAWNYPFQIACWKSAPALACGNAMVFKPSPFTPVSVLQLAEIYTEAGVPPGLFNVVQGGAATGQFLCQHPDVAKVSFTGSVPTGSKIMEMSAKGIKPVTLELGGKSPLIIFSDCDMENAVKGALMANFLTQGEVCCNGTRVFVQKEILDEFTREVVKRTQKIKIGDPLLEDTRMGPLINRPHLERVLGFVKLAKEQGAKVLCGGDIHVPEDPKLKDGYYMRPCVLTNCRDDMTCVKEEIFGPVMSILPFDTEAEVLERANDTTFGLAAGVFTRDIQRAHRVVARLQAGMCFINNYNVSPVELPFGGYKKSGFGRENGRVTIEYYSQLKTVCVEMGDVESAF</sequence>
<dbReference type="RefSeq" id="XP_027469527.1">
    <property type="nucleotide sequence ID" value="XM_027613726.2"/>
</dbReference>
<evidence type="ECO:0000256" key="1">
    <source>
        <dbReference type="ARBA" id="ARBA00023002"/>
    </source>
</evidence>
<dbReference type="InterPro" id="IPR016160">
    <property type="entry name" value="Ald_DH_CS_CYS"/>
</dbReference>
<proteinExistence type="inferred from homology"/>
<dbReference type="InterPro" id="IPR016163">
    <property type="entry name" value="Ald_DH_C"/>
</dbReference>
<evidence type="ECO:0000256" key="3">
    <source>
        <dbReference type="RuleBase" id="RU003345"/>
    </source>
</evidence>
<dbReference type="NCBIfam" id="NF009725">
    <property type="entry name" value="PRK13252.1"/>
    <property type="match status" value="1"/>
</dbReference>
<dbReference type="CDD" id="cd07090">
    <property type="entry name" value="ALDH_F9_TMBADH"/>
    <property type="match status" value="1"/>
</dbReference>
<dbReference type="InterPro" id="IPR015590">
    <property type="entry name" value="Aldehyde_DH_dom"/>
</dbReference>
<comment type="similarity">
    <text evidence="3">Belongs to the aldehyde dehydrogenase family.</text>
</comment>
<organism evidence="5 6">
    <name type="scientific">Zalophus californianus</name>
    <name type="common">California sealion</name>
    <dbReference type="NCBI Taxonomy" id="9704"/>
    <lineage>
        <taxon>Eukaryota</taxon>
        <taxon>Metazoa</taxon>
        <taxon>Chordata</taxon>
        <taxon>Craniata</taxon>
        <taxon>Vertebrata</taxon>
        <taxon>Euteleostomi</taxon>
        <taxon>Mammalia</taxon>
        <taxon>Eutheria</taxon>
        <taxon>Laurasiatheria</taxon>
        <taxon>Carnivora</taxon>
        <taxon>Caniformia</taxon>
        <taxon>Pinnipedia</taxon>
        <taxon>Otariidae</taxon>
        <taxon>Zalophus</taxon>
    </lineage>
</organism>
<dbReference type="Proteomes" id="UP000515165">
    <property type="component" value="Chromosome 10"/>
</dbReference>
<evidence type="ECO:0000256" key="2">
    <source>
        <dbReference type="PROSITE-ProRule" id="PRU10007"/>
    </source>
</evidence>
<dbReference type="SUPFAM" id="SSF53720">
    <property type="entry name" value="ALDH-like"/>
    <property type="match status" value="1"/>
</dbReference>